<comment type="caution">
    <text evidence="1">The sequence shown here is derived from an EMBL/GenBank/DDBJ whole genome shotgun (WGS) entry which is preliminary data.</text>
</comment>
<accession>A0ABT4XSC0</accession>
<keyword evidence="2" id="KW-1185">Reference proteome</keyword>
<name>A0ABT4XSC0_9RHOB</name>
<dbReference type="Proteomes" id="UP001210720">
    <property type="component" value="Unassembled WGS sequence"/>
</dbReference>
<proteinExistence type="predicted"/>
<dbReference type="EMBL" id="JAQIOY010000002">
    <property type="protein sequence ID" value="MDA7424846.1"/>
    <property type="molecule type" value="Genomic_DNA"/>
</dbReference>
<organism evidence="1 2">
    <name type="scientific">Thalassococcus lentus</name>
    <dbReference type="NCBI Taxonomy" id="1210524"/>
    <lineage>
        <taxon>Bacteria</taxon>
        <taxon>Pseudomonadati</taxon>
        <taxon>Pseudomonadota</taxon>
        <taxon>Alphaproteobacteria</taxon>
        <taxon>Rhodobacterales</taxon>
        <taxon>Roseobacteraceae</taxon>
        <taxon>Thalassococcus</taxon>
    </lineage>
</organism>
<reference evidence="1 2" key="1">
    <citation type="submission" date="2023-01" db="EMBL/GenBank/DDBJ databases">
        <title>Thalassococcus onchidii sp. nov., isolated from a marine invertebrate from the South China Sea.</title>
        <authorList>
            <person name="Xu S."/>
            <person name="Liu Z."/>
            <person name="Xu Y."/>
        </authorList>
    </citation>
    <scope>NUCLEOTIDE SEQUENCE [LARGE SCALE GENOMIC DNA]</scope>
    <source>
        <strain evidence="1 2">KCTC 32084</strain>
    </source>
</reference>
<sequence>MYSSEIEERLLRLIAQDDLGEGVRFADHGSARETKFTGDFNETALKAHDQNTEVRHAFKIMQAS</sequence>
<gene>
    <name evidence="1" type="ORF">PFY00_08925</name>
</gene>
<protein>
    <submittedName>
        <fullName evidence="1">Uncharacterized protein</fullName>
    </submittedName>
</protein>
<evidence type="ECO:0000313" key="1">
    <source>
        <dbReference type="EMBL" id="MDA7424846.1"/>
    </source>
</evidence>
<dbReference type="RefSeq" id="WP_271432181.1">
    <property type="nucleotide sequence ID" value="NZ_JAQIOY010000002.1"/>
</dbReference>
<evidence type="ECO:0000313" key="2">
    <source>
        <dbReference type="Proteomes" id="UP001210720"/>
    </source>
</evidence>